<feature type="domain" description="Zn(2)-C6 fungal-type" evidence="6">
    <location>
        <begin position="27"/>
        <end position="57"/>
    </location>
</feature>
<organism evidence="7 8">
    <name type="scientific">Aaosphaeria arxii CBS 175.79</name>
    <dbReference type="NCBI Taxonomy" id="1450172"/>
    <lineage>
        <taxon>Eukaryota</taxon>
        <taxon>Fungi</taxon>
        <taxon>Dikarya</taxon>
        <taxon>Ascomycota</taxon>
        <taxon>Pezizomycotina</taxon>
        <taxon>Dothideomycetes</taxon>
        <taxon>Pleosporomycetidae</taxon>
        <taxon>Pleosporales</taxon>
        <taxon>Pleosporales incertae sedis</taxon>
        <taxon>Aaosphaeria</taxon>
    </lineage>
</organism>
<keyword evidence="5" id="KW-0539">Nucleus</keyword>
<dbReference type="CDD" id="cd00067">
    <property type="entry name" value="GAL4"/>
    <property type="match status" value="1"/>
</dbReference>
<dbReference type="Proteomes" id="UP000799778">
    <property type="component" value="Unassembled WGS sequence"/>
</dbReference>
<keyword evidence="2" id="KW-0479">Metal-binding</keyword>
<dbReference type="OrthoDB" id="309640at2759"/>
<comment type="subcellular location">
    <subcellularLocation>
        <location evidence="1">Nucleus</location>
    </subcellularLocation>
</comment>
<evidence type="ECO:0000256" key="2">
    <source>
        <dbReference type="ARBA" id="ARBA00022723"/>
    </source>
</evidence>
<dbReference type="SUPFAM" id="SSF57701">
    <property type="entry name" value="Zn2/Cys6 DNA-binding domain"/>
    <property type="match status" value="1"/>
</dbReference>
<dbReference type="PROSITE" id="PS00463">
    <property type="entry name" value="ZN2_CY6_FUNGAL_1"/>
    <property type="match status" value="1"/>
</dbReference>
<evidence type="ECO:0000256" key="1">
    <source>
        <dbReference type="ARBA" id="ARBA00004123"/>
    </source>
</evidence>
<keyword evidence="4" id="KW-0804">Transcription</keyword>
<dbReference type="Pfam" id="PF00172">
    <property type="entry name" value="Zn_clus"/>
    <property type="match status" value="1"/>
</dbReference>
<dbReference type="Gene3D" id="4.10.240.10">
    <property type="entry name" value="Zn(2)-C6 fungal-type DNA-binding domain"/>
    <property type="match status" value="1"/>
</dbReference>
<dbReference type="InterPro" id="IPR036864">
    <property type="entry name" value="Zn2-C6_fun-type_DNA-bd_sf"/>
</dbReference>
<keyword evidence="3" id="KW-0805">Transcription regulation</keyword>
<dbReference type="EMBL" id="ML978077">
    <property type="protein sequence ID" value="KAF2010174.1"/>
    <property type="molecule type" value="Genomic_DNA"/>
</dbReference>
<dbReference type="GO" id="GO:0005634">
    <property type="term" value="C:nucleus"/>
    <property type="evidence" value="ECO:0007669"/>
    <property type="project" value="UniProtKB-SubCell"/>
</dbReference>
<dbReference type="GO" id="GO:0000981">
    <property type="term" value="F:DNA-binding transcription factor activity, RNA polymerase II-specific"/>
    <property type="evidence" value="ECO:0007669"/>
    <property type="project" value="InterPro"/>
</dbReference>
<name>A0A6A5XBM2_9PLEO</name>
<evidence type="ECO:0000256" key="4">
    <source>
        <dbReference type="ARBA" id="ARBA00023163"/>
    </source>
</evidence>
<dbReference type="CDD" id="cd12148">
    <property type="entry name" value="fungal_TF_MHR"/>
    <property type="match status" value="1"/>
</dbReference>
<evidence type="ECO:0000313" key="7">
    <source>
        <dbReference type="EMBL" id="KAF2010174.1"/>
    </source>
</evidence>
<evidence type="ECO:0000313" key="8">
    <source>
        <dbReference type="Proteomes" id="UP000799778"/>
    </source>
</evidence>
<dbReference type="InterPro" id="IPR050815">
    <property type="entry name" value="TF_fung"/>
</dbReference>
<evidence type="ECO:0000256" key="5">
    <source>
        <dbReference type="ARBA" id="ARBA00023242"/>
    </source>
</evidence>
<dbReference type="RefSeq" id="XP_033378513.1">
    <property type="nucleotide sequence ID" value="XM_033532456.1"/>
</dbReference>
<gene>
    <name evidence="7" type="ORF">BU24DRAFT_467649</name>
</gene>
<sequence>MAETDLITTSQIVPPQVPQRSRLSRTACERCRKQKLRCSREQPTCNRCLRLSGSCNYPKLADRRVLAAQREAARRVEISSLADTIEPNVAAPVATNDFPAVSTQASQPSHVDIGSSDLPPRAIGLGLLDIYFERLYNAPLLFRKSDLFESYLNNSTPSFLLKALFALASRFLQAPPSDHRLSLNRPPIIPAELTMLSSYRKHGKSWAEAAAMEVLQLADRPTVQSIQTLASLSIYWFSRRDSDRARIFIAIAYTSCSNFLPLKIPTGEEQGQAGALAKEEIRACFWACWASICAAAMPEAYALNAWAEASRVPLPLPWHEYQLNSILNREYMDEEWNCRLCQQENEGRVLLNTGSSETVMGKTLKMMGIWARVQVIVRRDIVGPSTSQLKTLAATAKHLFNPQQLSPSFADNGSQVQDHARLLGMHSLYHLCRMVALSPLVTIFSGRRLPTERVESTTRAYAEAVADHALQHCQLVHAYVLKSHDITKISSLTAFASFVATSILATLVKSRIRRHHDMPNDFNQMLRQVLIFLRDSVDILDILQLTWEPLRPMAEVLHQRLRSLPTMMGENATCNLSESPRPLRIPVTGFNSPIPEGGSIPMTYVDSGSHSTVLEDDTQPSPIIGQGGVRINSNHAYEDIIDNESTIEFPAETGPPDASWPVNLFGTDNDILNLDNVSDWDFDLLTLYSARDNSCV</sequence>
<dbReference type="GO" id="GO:0008270">
    <property type="term" value="F:zinc ion binding"/>
    <property type="evidence" value="ECO:0007669"/>
    <property type="project" value="InterPro"/>
</dbReference>
<accession>A0A6A5XBM2</accession>
<dbReference type="PROSITE" id="PS50048">
    <property type="entry name" value="ZN2_CY6_FUNGAL_2"/>
    <property type="match status" value="1"/>
</dbReference>
<dbReference type="GeneID" id="54289853"/>
<dbReference type="PANTHER" id="PTHR47338:SF5">
    <property type="entry name" value="ZN(II)2CYS6 TRANSCRIPTION FACTOR (EUROFUNG)"/>
    <property type="match status" value="1"/>
</dbReference>
<dbReference type="SMART" id="SM00066">
    <property type="entry name" value="GAL4"/>
    <property type="match status" value="1"/>
</dbReference>
<evidence type="ECO:0000259" key="6">
    <source>
        <dbReference type="PROSITE" id="PS50048"/>
    </source>
</evidence>
<protein>
    <recommendedName>
        <fullName evidence="6">Zn(2)-C6 fungal-type domain-containing protein</fullName>
    </recommendedName>
</protein>
<keyword evidence="8" id="KW-1185">Reference proteome</keyword>
<reference evidence="7" key="1">
    <citation type="journal article" date="2020" name="Stud. Mycol.">
        <title>101 Dothideomycetes genomes: a test case for predicting lifestyles and emergence of pathogens.</title>
        <authorList>
            <person name="Haridas S."/>
            <person name="Albert R."/>
            <person name="Binder M."/>
            <person name="Bloem J."/>
            <person name="Labutti K."/>
            <person name="Salamov A."/>
            <person name="Andreopoulos B."/>
            <person name="Baker S."/>
            <person name="Barry K."/>
            <person name="Bills G."/>
            <person name="Bluhm B."/>
            <person name="Cannon C."/>
            <person name="Castanera R."/>
            <person name="Culley D."/>
            <person name="Daum C."/>
            <person name="Ezra D."/>
            <person name="Gonzalez J."/>
            <person name="Henrissat B."/>
            <person name="Kuo A."/>
            <person name="Liang C."/>
            <person name="Lipzen A."/>
            <person name="Lutzoni F."/>
            <person name="Magnuson J."/>
            <person name="Mondo S."/>
            <person name="Nolan M."/>
            <person name="Ohm R."/>
            <person name="Pangilinan J."/>
            <person name="Park H.-J."/>
            <person name="Ramirez L."/>
            <person name="Alfaro M."/>
            <person name="Sun H."/>
            <person name="Tritt A."/>
            <person name="Yoshinaga Y."/>
            <person name="Zwiers L.-H."/>
            <person name="Turgeon B."/>
            <person name="Goodwin S."/>
            <person name="Spatafora J."/>
            <person name="Crous P."/>
            <person name="Grigoriev I."/>
        </authorList>
    </citation>
    <scope>NUCLEOTIDE SEQUENCE</scope>
    <source>
        <strain evidence="7">CBS 175.79</strain>
    </source>
</reference>
<dbReference type="AlphaFoldDB" id="A0A6A5XBM2"/>
<dbReference type="PANTHER" id="PTHR47338">
    <property type="entry name" value="ZN(II)2CYS6 TRANSCRIPTION FACTOR (EUROFUNG)-RELATED"/>
    <property type="match status" value="1"/>
</dbReference>
<proteinExistence type="predicted"/>
<evidence type="ECO:0000256" key="3">
    <source>
        <dbReference type="ARBA" id="ARBA00023015"/>
    </source>
</evidence>
<dbReference type="InterPro" id="IPR001138">
    <property type="entry name" value="Zn2Cys6_DnaBD"/>
</dbReference>